<dbReference type="Pfam" id="PF22626">
    <property type="entry name" value="LysX_preATP_grasp"/>
    <property type="match status" value="1"/>
</dbReference>
<dbReference type="FunFam" id="3.30.1490.20:FF:000025">
    <property type="entry name" value="Alpha-aminoadipate--LysW ligase LysX protein"/>
    <property type="match status" value="1"/>
</dbReference>
<organism evidence="12 13">
    <name type="scientific">Saccharothrix syringae</name>
    <name type="common">Nocardiopsis syringae</name>
    <dbReference type="NCBI Taxonomy" id="103733"/>
    <lineage>
        <taxon>Bacteria</taxon>
        <taxon>Bacillati</taxon>
        <taxon>Actinomycetota</taxon>
        <taxon>Actinomycetes</taxon>
        <taxon>Pseudonocardiales</taxon>
        <taxon>Pseudonocardiaceae</taxon>
        <taxon>Saccharothrix</taxon>
    </lineage>
</organism>
<evidence type="ECO:0000256" key="1">
    <source>
        <dbReference type="ARBA" id="ARBA00001946"/>
    </source>
</evidence>
<dbReference type="InterPro" id="IPR013815">
    <property type="entry name" value="ATP_grasp_subdomain_1"/>
</dbReference>
<dbReference type="InterPro" id="IPR013651">
    <property type="entry name" value="ATP-grasp_RimK-type"/>
</dbReference>
<evidence type="ECO:0000259" key="11">
    <source>
        <dbReference type="PROSITE" id="PS50975"/>
    </source>
</evidence>
<dbReference type="KEGG" id="ssyi:EKG83_30610"/>
<evidence type="ECO:0000256" key="8">
    <source>
        <dbReference type="ARBA" id="ARBA00022842"/>
    </source>
</evidence>
<evidence type="ECO:0000256" key="7">
    <source>
        <dbReference type="ARBA" id="ARBA00022840"/>
    </source>
</evidence>
<feature type="domain" description="ATP-grasp" evidence="11">
    <location>
        <begin position="87"/>
        <end position="271"/>
    </location>
</feature>
<protein>
    <submittedName>
        <fullName evidence="12">Lysine biosynthesis protein LysX</fullName>
    </submittedName>
</protein>
<dbReference type="Pfam" id="PF08443">
    <property type="entry name" value="RimK"/>
    <property type="match status" value="1"/>
</dbReference>
<dbReference type="FunFam" id="3.30.470.20:FF:000058">
    <property type="entry name" value="Alpha-aminoadipate--LysW ligase LysX protein"/>
    <property type="match status" value="1"/>
</dbReference>
<dbReference type="GO" id="GO:0018169">
    <property type="term" value="F:ribosomal S6-glutamic acid ligase activity"/>
    <property type="evidence" value="ECO:0007669"/>
    <property type="project" value="TreeGrafter"/>
</dbReference>
<keyword evidence="13" id="KW-1185">Reference proteome</keyword>
<accession>A0A5Q0HE47</accession>
<name>A0A5Q0HE47_SACSY</name>
<evidence type="ECO:0000313" key="13">
    <source>
        <dbReference type="Proteomes" id="UP000325787"/>
    </source>
</evidence>
<dbReference type="NCBIfam" id="TIGR02144">
    <property type="entry name" value="LysX_arch"/>
    <property type="match status" value="1"/>
</dbReference>
<dbReference type="InterPro" id="IPR004666">
    <property type="entry name" value="Rp_bS6_RimK/Lys_biosynth_LsyX"/>
</dbReference>
<dbReference type="Gene3D" id="3.40.50.20">
    <property type="match status" value="1"/>
</dbReference>
<dbReference type="NCBIfam" id="TIGR00768">
    <property type="entry name" value="rimK_fam"/>
    <property type="match status" value="1"/>
</dbReference>
<dbReference type="Gene3D" id="3.30.470.20">
    <property type="entry name" value="ATP-grasp fold, B domain"/>
    <property type="match status" value="1"/>
</dbReference>
<proteinExistence type="inferred from homology"/>
<keyword evidence="7 10" id="KW-0067">ATP-binding</keyword>
<evidence type="ECO:0000256" key="9">
    <source>
        <dbReference type="ARBA" id="ARBA00029440"/>
    </source>
</evidence>
<dbReference type="GO" id="GO:0005737">
    <property type="term" value="C:cytoplasm"/>
    <property type="evidence" value="ECO:0007669"/>
    <property type="project" value="TreeGrafter"/>
</dbReference>
<dbReference type="PANTHER" id="PTHR21621:SF0">
    <property type="entry name" value="BETA-CITRYLGLUTAMATE SYNTHASE B-RELATED"/>
    <property type="match status" value="1"/>
</dbReference>
<dbReference type="GO" id="GO:0009432">
    <property type="term" value="P:SOS response"/>
    <property type="evidence" value="ECO:0007669"/>
    <property type="project" value="TreeGrafter"/>
</dbReference>
<keyword evidence="5" id="KW-0479">Metal-binding</keyword>
<sequence>MTTRVRLEERMIFSALERRGIPYQAVDDRTLVTDLEIGPEARYRGVFNRIMSHTRSVYAARLFEAAGLRVVNSSQVIETCGDKVLTSLALVRAGVPTPRTVVAITPDAALRAIETIGYPAVVKPTVGSWGRLLSKVNDRDAAETLVEHKQAMKSPAHSVFYVQELIDKPGRDIRAIVLGDEVVAAVYRRSEHWITNTARGATTEPCPLDPDLVKLSLQAAQAVGGGMLAVDLIERSTGELLVTEVNHTMEFHGLAAVAEVDIADLIVAHVEEVLSG</sequence>
<evidence type="ECO:0000256" key="5">
    <source>
        <dbReference type="ARBA" id="ARBA00022723"/>
    </source>
</evidence>
<evidence type="ECO:0000256" key="10">
    <source>
        <dbReference type="PROSITE-ProRule" id="PRU00409"/>
    </source>
</evidence>
<dbReference type="Gene3D" id="3.30.1490.20">
    <property type="entry name" value="ATP-grasp fold, A domain"/>
    <property type="match status" value="1"/>
</dbReference>
<dbReference type="InterPro" id="IPR054562">
    <property type="entry name" value="LysX/ArgX_preATP_grasp"/>
</dbReference>
<reference evidence="13" key="1">
    <citation type="journal article" date="2021" name="Curr. Microbiol.">
        <title>Complete genome of nocamycin-producing strain Saccharothrix syringae NRRL B-16468 reveals the biosynthetic potential for secondary metabolites.</title>
        <authorList>
            <person name="Mo X."/>
            <person name="Yang S."/>
        </authorList>
    </citation>
    <scope>NUCLEOTIDE SEQUENCE [LARGE SCALE GENOMIC DNA]</scope>
    <source>
        <strain evidence="13">ATCC 51364 / DSM 43886 / JCM 6844 / KCTC 9398 / NBRC 14523 / NRRL B-16468 / INA 2240</strain>
    </source>
</reference>
<comment type="cofactor">
    <cofactor evidence="1">
        <name>Mg(2+)</name>
        <dbReference type="ChEBI" id="CHEBI:18420"/>
    </cofactor>
</comment>
<dbReference type="SUPFAM" id="SSF56059">
    <property type="entry name" value="Glutathione synthetase ATP-binding domain-like"/>
    <property type="match status" value="1"/>
</dbReference>
<dbReference type="SUPFAM" id="SSF52440">
    <property type="entry name" value="PreATP-grasp domain"/>
    <property type="match status" value="1"/>
</dbReference>
<comment type="pathway">
    <text evidence="9">Amino-acid biosynthesis.</text>
</comment>
<keyword evidence="3" id="KW-0436">Ligase</keyword>
<keyword evidence="8" id="KW-0460">Magnesium</keyword>
<keyword evidence="6 10" id="KW-0547">Nucleotide-binding</keyword>
<gene>
    <name evidence="12" type="primary">lysX</name>
    <name evidence="12" type="ORF">EKG83_30610</name>
</gene>
<dbReference type="PROSITE" id="PS50975">
    <property type="entry name" value="ATP_GRASP"/>
    <property type="match status" value="1"/>
</dbReference>
<comment type="similarity">
    <text evidence="2">Belongs to the RimK family. LysX subfamily.</text>
</comment>
<evidence type="ECO:0000256" key="2">
    <source>
        <dbReference type="ARBA" id="ARBA00006239"/>
    </source>
</evidence>
<dbReference type="GO" id="GO:0009085">
    <property type="term" value="P:lysine biosynthetic process"/>
    <property type="evidence" value="ECO:0007669"/>
    <property type="project" value="InterPro"/>
</dbReference>
<dbReference type="InterPro" id="IPR011870">
    <property type="entry name" value="LysX_arch"/>
</dbReference>
<dbReference type="EMBL" id="CP034550">
    <property type="protein sequence ID" value="QFZ24608.1"/>
    <property type="molecule type" value="Genomic_DNA"/>
</dbReference>
<dbReference type="GO" id="GO:0046872">
    <property type="term" value="F:metal ion binding"/>
    <property type="evidence" value="ECO:0007669"/>
    <property type="project" value="UniProtKB-KW"/>
</dbReference>
<dbReference type="Proteomes" id="UP000325787">
    <property type="component" value="Chromosome"/>
</dbReference>
<evidence type="ECO:0000256" key="6">
    <source>
        <dbReference type="ARBA" id="ARBA00022741"/>
    </source>
</evidence>
<dbReference type="PANTHER" id="PTHR21621">
    <property type="entry name" value="RIBOSOMAL PROTEIN S6 MODIFICATION PROTEIN"/>
    <property type="match status" value="1"/>
</dbReference>
<evidence type="ECO:0000313" key="12">
    <source>
        <dbReference type="EMBL" id="QFZ24608.1"/>
    </source>
</evidence>
<evidence type="ECO:0000256" key="4">
    <source>
        <dbReference type="ARBA" id="ARBA00022605"/>
    </source>
</evidence>
<keyword evidence="4" id="KW-0028">Amino-acid biosynthesis</keyword>
<dbReference type="AlphaFoldDB" id="A0A5Q0HE47"/>
<dbReference type="InterPro" id="IPR016185">
    <property type="entry name" value="PreATP-grasp_dom_sf"/>
</dbReference>
<evidence type="ECO:0000256" key="3">
    <source>
        <dbReference type="ARBA" id="ARBA00022598"/>
    </source>
</evidence>
<dbReference type="GO" id="GO:0005524">
    <property type="term" value="F:ATP binding"/>
    <property type="evidence" value="ECO:0007669"/>
    <property type="project" value="UniProtKB-UniRule"/>
</dbReference>
<dbReference type="InterPro" id="IPR011761">
    <property type="entry name" value="ATP-grasp"/>
</dbReference>
<dbReference type="OrthoDB" id="9803907at2"/>